<dbReference type="PATRIC" id="fig|251724.3.peg.4883"/>
<keyword evidence="1" id="KW-0812">Transmembrane</keyword>
<sequence length="57" mass="6565">METPEKMSVYQEPRFNISTYATYVTIFIFTATAVAMLTSLLSGPNQLLYWKSDYAIF</sequence>
<keyword evidence="1" id="KW-0472">Membrane</keyword>
<feature type="transmembrane region" description="Helical" evidence="1">
    <location>
        <begin position="20"/>
        <end position="41"/>
    </location>
</feature>
<dbReference type="Proteomes" id="UP000050469">
    <property type="component" value="Unassembled WGS sequence"/>
</dbReference>
<evidence type="ECO:0000313" key="3">
    <source>
        <dbReference type="Proteomes" id="UP000050469"/>
    </source>
</evidence>
<evidence type="ECO:0000256" key="1">
    <source>
        <dbReference type="SAM" id="Phobius"/>
    </source>
</evidence>
<dbReference type="AlphaFoldDB" id="A0A0P9TQP1"/>
<protein>
    <submittedName>
        <fullName evidence="2">Uncharacterized protein</fullName>
    </submittedName>
</protein>
<gene>
    <name evidence="2" type="ORF">ALO53_03505</name>
</gene>
<reference evidence="2 3" key="1">
    <citation type="submission" date="2015-09" db="EMBL/GenBank/DDBJ databases">
        <title>Genome announcement of multiple Pseudomonas syringae strains.</title>
        <authorList>
            <person name="Thakur S."/>
            <person name="Wang P.W."/>
            <person name="Gong Y."/>
            <person name="Weir B.S."/>
            <person name="Guttman D.S."/>
        </authorList>
    </citation>
    <scope>NUCLEOTIDE SEQUENCE [LARGE SCALE GENOMIC DNA]</scope>
    <source>
        <strain evidence="2 3">ICMP7840</strain>
    </source>
</reference>
<name>A0A0P9TQP1_PSEA0</name>
<accession>A0A0P9TQP1</accession>
<evidence type="ECO:0000313" key="2">
    <source>
        <dbReference type="EMBL" id="KPX77361.1"/>
    </source>
</evidence>
<proteinExistence type="predicted"/>
<dbReference type="EMBL" id="LJQO01000125">
    <property type="protein sequence ID" value="KPX77361.1"/>
    <property type="molecule type" value="Genomic_DNA"/>
</dbReference>
<keyword evidence="1" id="KW-1133">Transmembrane helix</keyword>
<organism evidence="2 3">
    <name type="scientific">Pseudomonas amygdali pv. photiniae</name>
    <dbReference type="NCBI Taxonomy" id="251724"/>
    <lineage>
        <taxon>Bacteria</taxon>
        <taxon>Pseudomonadati</taxon>
        <taxon>Pseudomonadota</taxon>
        <taxon>Gammaproteobacteria</taxon>
        <taxon>Pseudomonadales</taxon>
        <taxon>Pseudomonadaceae</taxon>
        <taxon>Pseudomonas</taxon>
        <taxon>Pseudomonas amygdali</taxon>
    </lineage>
</organism>
<comment type="caution">
    <text evidence="2">The sequence shown here is derived from an EMBL/GenBank/DDBJ whole genome shotgun (WGS) entry which is preliminary data.</text>
</comment>